<feature type="region of interest" description="Disordered" evidence="1">
    <location>
        <begin position="1"/>
        <end position="29"/>
    </location>
</feature>
<accession>A0AAV4MNK9</accession>
<reference evidence="2 3" key="1">
    <citation type="submission" date="2021-06" db="EMBL/GenBank/DDBJ databases">
        <title>Caerostris darwini draft genome.</title>
        <authorList>
            <person name="Kono N."/>
            <person name="Arakawa K."/>
        </authorList>
    </citation>
    <scope>NUCLEOTIDE SEQUENCE [LARGE SCALE GENOMIC DNA]</scope>
</reference>
<dbReference type="EMBL" id="BPLQ01000580">
    <property type="protein sequence ID" value="GIX73122.1"/>
    <property type="molecule type" value="Genomic_DNA"/>
</dbReference>
<sequence length="98" mass="11132">MSLTISQRHYRFETRPFDNHPKPRSPLKSPNSIIIAVHRNCNRNPSFARPSDGHRSKSPLASALSTIALSDFDSVGNCAHRTIQTLMSDYLKFKYMKA</sequence>
<evidence type="ECO:0000313" key="3">
    <source>
        <dbReference type="Proteomes" id="UP001054837"/>
    </source>
</evidence>
<evidence type="ECO:0000313" key="2">
    <source>
        <dbReference type="EMBL" id="GIX73122.1"/>
    </source>
</evidence>
<dbReference type="Proteomes" id="UP001054837">
    <property type="component" value="Unassembled WGS sequence"/>
</dbReference>
<dbReference type="AlphaFoldDB" id="A0AAV4MNK9"/>
<protein>
    <submittedName>
        <fullName evidence="2">Uncharacterized protein</fullName>
    </submittedName>
</protein>
<evidence type="ECO:0000256" key="1">
    <source>
        <dbReference type="SAM" id="MobiDB-lite"/>
    </source>
</evidence>
<name>A0AAV4MNK9_9ARAC</name>
<comment type="caution">
    <text evidence="2">The sequence shown here is derived from an EMBL/GenBank/DDBJ whole genome shotgun (WGS) entry which is preliminary data.</text>
</comment>
<organism evidence="2 3">
    <name type="scientific">Caerostris darwini</name>
    <dbReference type="NCBI Taxonomy" id="1538125"/>
    <lineage>
        <taxon>Eukaryota</taxon>
        <taxon>Metazoa</taxon>
        <taxon>Ecdysozoa</taxon>
        <taxon>Arthropoda</taxon>
        <taxon>Chelicerata</taxon>
        <taxon>Arachnida</taxon>
        <taxon>Araneae</taxon>
        <taxon>Araneomorphae</taxon>
        <taxon>Entelegynae</taxon>
        <taxon>Araneoidea</taxon>
        <taxon>Araneidae</taxon>
        <taxon>Caerostris</taxon>
    </lineage>
</organism>
<keyword evidence="3" id="KW-1185">Reference proteome</keyword>
<proteinExistence type="predicted"/>
<feature type="compositionally biased region" description="Basic and acidic residues" evidence="1">
    <location>
        <begin position="10"/>
        <end position="21"/>
    </location>
</feature>
<gene>
    <name evidence="2" type="ORF">CDAR_266281</name>
</gene>